<evidence type="ECO:0000259" key="3">
    <source>
        <dbReference type="PROSITE" id="PS50887"/>
    </source>
</evidence>
<evidence type="ECO:0000256" key="2">
    <source>
        <dbReference type="ARBA" id="ARBA00034247"/>
    </source>
</evidence>
<organism evidence="4 5">
    <name type="scientific">Oceanibaculum pacificum</name>
    <dbReference type="NCBI Taxonomy" id="580166"/>
    <lineage>
        <taxon>Bacteria</taxon>
        <taxon>Pseudomonadati</taxon>
        <taxon>Pseudomonadota</taxon>
        <taxon>Alphaproteobacteria</taxon>
        <taxon>Rhodospirillales</taxon>
        <taxon>Oceanibaculaceae</taxon>
        <taxon>Oceanibaculum</taxon>
    </lineage>
</organism>
<dbReference type="GO" id="GO:0043709">
    <property type="term" value="P:cell adhesion involved in single-species biofilm formation"/>
    <property type="evidence" value="ECO:0007669"/>
    <property type="project" value="TreeGrafter"/>
</dbReference>
<comment type="caution">
    <text evidence="4">The sequence shown here is derived from an EMBL/GenBank/DDBJ whole genome shotgun (WGS) entry which is preliminary data.</text>
</comment>
<dbReference type="NCBIfam" id="TIGR00254">
    <property type="entry name" value="GGDEF"/>
    <property type="match status" value="1"/>
</dbReference>
<proteinExistence type="predicted"/>
<dbReference type="NCBIfam" id="NF007380">
    <property type="entry name" value="PRK09894.1"/>
    <property type="match status" value="1"/>
</dbReference>
<dbReference type="SUPFAM" id="SSF55073">
    <property type="entry name" value="Nucleotide cyclase"/>
    <property type="match status" value="1"/>
</dbReference>
<gene>
    <name evidence="4" type="ORF">AUP43_16220</name>
</gene>
<dbReference type="PANTHER" id="PTHR45138:SF9">
    <property type="entry name" value="DIGUANYLATE CYCLASE DGCM-RELATED"/>
    <property type="match status" value="1"/>
</dbReference>
<comment type="catalytic activity">
    <reaction evidence="2">
        <text>2 GTP = 3',3'-c-di-GMP + 2 diphosphate</text>
        <dbReference type="Rhea" id="RHEA:24898"/>
        <dbReference type="ChEBI" id="CHEBI:33019"/>
        <dbReference type="ChEBI" id="CHEBI:37565"/>
        <dbReference type="ChEBI" id="CHEBI:58805"/>
        <dbReference type="EC" id="2.7.7.65"/>
    </reaction>
</comment>
<dbReference type="PANTHER" id="PTHR45138">
    <property type="entry name" value="REGULATORY COMPONENTS OF SENSORY TRANSDUCTION SYSTEM"/>
    <property type="match status" value="1"/>
</dbReference>
<dbReference type="GO" id="GO:0052621">
    <property type="term" value="F:diguanylate cyclase activity"/>
    <property type="evidence" value="ECO:0007669"/>
    <property type="project" value="UniProtKB-EC"/>
</dbReference>
<dbReference type="Proteomes" id="UP000076400">
    <property type="component" value="Unassembled WGS sequence"/>
</dbReference>
<evidence type="ECO:0000256" key="1">
    <source>
        <dbReference type="ARBA" id="ARBA00012528"/>
    </source>
</evidence>
<dbReference type="Gene3D" id="3.30.70.270">
    <property type="match status" value="1"/>
</dbReference>
<dbReference type="InterPro" id="IPR043128">
    <property type="entry name" value="Rev_trsase/Diguanyl_cyclase"/>
</dbReference>
<dbReference type="PROSITE" id="PS50887">
    <property type="entry name" value="GGDEF"/>
    <property type="match status" value="1"/>
</dbReference>
<reference evidence="4 5" key="1">
    <citation type="submission" date="2015-12" db="EMBL/GenBank/DDBJ databases">
        <title>Genome sequence of Oceanibaculum pacificum MCCC 1A02656.</title>
        <authorList>
            <person name="Lu L."/>
            <person name="Lai Q."/>
            <person name="Shao Z."/>
            <person name="Qian P."/>
        </authorList>
    </citation>
    <scope>NUCLEOTIDE SEQUENCE [LARGE SCALE GENOMIC DNA]</scope>
    <source>
        <strain evidence="4 5">MCCC 1A02656</strain>
    </source>
</reference>
<dbReference type="CDD" id="cd01949">
    <property type="entry name" value="GGDEF"/>
    <property type="match status" value="1"/>
</dbReference>
<dbReference type="Gene3D" id="1.20.120.30">
    <property type="entry name" value="Aspartate receptor, ligand-binding domain"/>
    <property type="match status" value="1"/>
</dbReference>
<dbReference type="AlphaFoldDB" id="A0A154WG46"/>
<dbReference type="EC" id="2.7.7.65" evidence="1"/>
<dbReference type="EMBL" id="LPXN01000021">
    <property type="protein sequence ID" value="KZD12500.1"/>
    <property type="molecule type" value="Genomic_DNA"/>
</dbReference>
<dbReference type="GO" id="GO:1902201">
    <property type="term" value="P:negative regulation of bacterial-type flagellum-dependent cell motility"/>
    <property type="evidence" value="ECO:0007669"/>
    <property type="project" value="TreeGrafter"/>
</dbReference>
<dbReference type="InterPro" id="IPR050469">
    <property type="entry name" value="Diguanylate_Cyclase"/>
</dbReference>
<feature type="domain" description="GGDEF" evidence="3">
    <location>
        <begin position="171"/>
        <end position="304"/>
    </location>
</feature>
<dbReference type="GO" id="GO:0005886">
    <property type="term" value="C:plasma membrane"/>
    <property type="evidence" value="ECO:0007669"/>
    <property type="project" value="TreeGrafter"/>
</dbReference>
<dbReference type="SMART" id="SM00267">
    <property type="entry name" value="GGDEF"/>
    <property type="match status" value="1"/>
</dbReference>
<evidence type="ECO:0000313" key="4">
    <source>
        <dbReference type="EMBL" id="KZD12500.1"/>
    </source>
</evidence>
<dbReference type="RefSeq" id="WP_067552123.1">
    <property type="nucleotide sequence ID" value="NZ_LPXN01000021.1"/>
</dbReference>
<protein>
    <recommendedName>
        <fullName evidence="1">diguanylate cyclase</fullName>
        <ecNumber evidence="1">2.7.7.65</ecNumber>
    </recommendedName>
</protein>
<dbReference type="Pfam" id="PF00990">
    <property type="entry name" value="GGDEF"/>
    <property type="match status" value="1"/>
</dbReference>
<accession>A0A154WG46</accession>
<keyword evidence="5" id="KW-1185">Reference proteome</keyword>
<dbReference type="InterPro" id="IPR000160">
    <property type="entry name" value="GGDEF_dom"/>
</dbReference>
<name>A0A154WG46_9PROT</name>
<dbReference type="InterPro" id="IPR029787">
    <property type="entry name" value="Nucleotide_cyclase"/>
</dbReference>
<dbReference type="STRING" id="580166.AUP43_16220"/>
<evidence type="ECO:0000313" key="5">
    <source>
        <dbReference type="Proteomes" id="UP000076400"/>
    </source>
</evidence>
<dbReference type="FunFam" id="3.30.70.270:FF:000001">
    <property type="entry name" value="Diguanylate cyclase domain protein"/>
    <property type="match status" value="1"/>
</dbReference>
<dbReference type="OrthoDB" id="9812260at2"/>
<sequence>MAAFETKPKGRDAQRPLTHEDILRQLDSAVAEHLAWMTRWHRSALCKVEPPTEIVSDHAHYLCGFGSWCDLHHDDPLVAQPAFAALIETHKALHQLAALLAKRAWKDPKVPAQEYDALMEKVNRFIDQSHRLQKAFQKVASDLDPLTGAHTRQDMMKDLMRERERASRAKTSCIVAMADLDRFKAVNDTHGHQAGDAVLRQISNTFLEILRPYDRLYRYGGEEFLFCLPECTVDSALTILDRLRRRIADLAIDIGGGRTLRVTCSFGVTPLSADAPLKTVIDRADRALYAAKEEGRDRVLVWTPEMT</sequence>